<proteinExistence type="predicted"/>
<dbReference type="SUPFAM" id="SSF54637">
    <property type="entry name" value="Thioesterase/thiol ester dehydrase-isomerase"/>
    <property type="match status" value="2"/>
</dbReference>
<dbReference type="AlphaFoldDB" id="A0A556AJJ6"/>
<feature type="compositionally biased region" description="Low complexity" evidence="1">
    <location>
        <begin position="154"/>
        <end position="168"/>
    </location>
</feature>
<protein>
    <submittedName>
        <fullName evidence="4">3-alpha,7-alpha, 12-alpha-trihydroxy-5-beta-cholest-24-enoyl-CoA hydratase</fullName>
    </submittedName>
</protein>
<feature type="domain" description="Peroxisomal multifunctional enzyme type 2-like N-terminal" evidence="3">
    <location>
        <begin position="18"/>
        <end position="146"/>
    </location>
</feature>
<evidence type="ECO:0000256" key="1">
    <source>
        <dbReference type="SAM" id="MobiDB-lite"/>
    </source>
</evidence>
<dbReference type="GO" id="GO:0044594">
    <property type="term" value="F:17-beta-hydroxysteroid dehydrogenase (NAD+) activity"/>
    <property type="evidence" value="ECO:0007669"/>
    <property type="project" value="TreeGrafter"/>
</dbReference>
<dbReference type="Proteomes" id="UP000318405">
    <property type="component" value="Unassembled WGS sequence"/>
</dbReference>
<evidence type="ECO:0000259" key="3">
    <source>
        <dbReference type="Pfam" id="PF22622"/>
    </source>
</evidence>
<dbReference type="OrthoDB" id="5522043at2"/>
<dbReference type="InterPro" id="IPR029069">
    <property type="entry name" value="HotDog_dom_sf"/>
</dbReference>
<dbReference type="InterPro" id="IPR054357">
    <property type="entry name" value="MFE-2_N"/>
</dbReference>
<dbReference type="GO" id="GO:0003857">
    <property type="term" value="F:(3S)-3-hydroxyacyl-CoA dehydrogenase (NAD+) activity"/>
    <property type="evidence" value="ECO:0007669"/>
    <property type="project" value="TreeGrafter"/>
</dbReference>
<reference evidence="4 5" key="1">
    <citation type="submission" date="2019-07" db="EMBL/GenBank/DDBJ databases">
        <title>Qingshengfaniella alkalisoli gen. nov., sp. nov., isolated from saline soil.</title>
        <authorList>
            <person name="Xu L."/>
            <person name="Huang X.-X."/>
            <person name="Sun J.-Q."/>
        </authorList>
    </citation>
    <scope>NUCLEOTIDE SEQUENCE [LARGE SCALE GENOMIC DNA]</scope>
    <source>
        <strain evidence="4 5">DSM 27279</strain>
    </source>
</reference>
<keyword evidence="5" id="KW-1185">Reference proteome</keyword>
<comment type="caution">
    <text evidence="4">The sequence shown here is derived from an EMBL/GenBank/DDBJ whole genome shotgun (WGS) entry which is preliminary data.</text>
</comment>
<dbReference type="RefSeq" id="WP_143949416.1">
    <property type="nucleotide sequence ID" value="NZ_BAABMB010000001.1"/>
</dbReference>
<accession>A0A556AJJ6</accession>
<name>A0A556AJJ6_9BURK</name>
<dbReference type="Pfam" id="PF01575">
    <property type="entry name" value="MaoC_dehydratas"/>
    <property type="match status" value="1"/>
</dbReference>
<dbReference type="PANTHER" id="PTHR13078">
    <property type="entry name" value="PEROXISOMAL MULTIFUNCTIONAL ENZYME TYPE 2-RELATED"/>
    <property type="match status" value="1"/>
</dbReference>
<dbReference type="Gene3D" id="3.10.129.10">
    <property type="entry name" value="Hotdog Thioesterase"/>
    <property type="match status" value="1"/>
</dbReference>
<dbReference type="GO" id="GO:0006635">
    <property type="term" value="P:fatty acid beta-oxidation"/>
    <property type="evidence" value="ECO:0007669"/>
    <property type="project" value="TreeGrafter"/>
</dbReference>
<dbReference type="Pfam" id="PF22622">
    <property type="entry name" value="MFE-2_hydrat-2_N"/>
    <property type="match status" value="1"/>
</dbReference>
<feature type="domain" description="MaoC-like" evidence="2">
    <location>
        <begin position="166"/>
        <end position="279"/>
    </location>
</feature>
<evidence type="ECO:0000313" key="5">
    <source>
        <dbReference type="Proteomes" id="UP000318405"/>
    </source>
</evidence>
<dbReference type="EMBL" id="VLTJ01000029">
    <property type="protein sequence ID" value="TSH93049.1"/>
    <property type="molecule type" value="Genomic_DNA"/>
</dbReference>
<dbReference type="CDD" id="cd03448">
    <property type="entry name" value="HDE_HSD"/>
    <property type="match status" value="1"/>
</dbReference>
<sequence length="295" mass="31807">MIDYEKTKAWRSGPVRHAYTEKDTMLYALGLGVGSDPMDARQLGYVYEKGLKALPTMAAVLASPGAWMRERSELGIDFLRLVHGEQSLVTHAPLPARAVVLGQSRVTRIVDKGEGKGAILHVEKTLTDEAHGRLLATVEQVLFLRGDGGFSKGAGADEPAARAPALPERAPDSVSELPIRPEAALIYRLSGDTNPLHADPAVAQRAGFARPILHGLCTWGRAAHAVIERACGDDPARLSAFRARLSAPVYPGETLLLSLWHEDDGRIAFQARVRERDVIVLDQGWAHVAGIAPGS</sequence>
<organism evidence="4 5">
    <name type="scientific">Verticiella sediminum</name>
    <dbReference type="NCBI Taxonomy" id="1247510"/>
    <lineage>
        <taxon>Bacteria</taxon>
        <taxon>Pseudomonadati</taxon>
        <taxon>Pseudomonadota</taxon>
        <taxon>Betaproteobacteria</taxon>
        <taxon>Burkholderiales</taxon>
        <taxon>Alcaligenaceae</taxon>
        <taxon>Verticiella</taxon>
    </lineage>
</organism>
<feature type="region of interest" description="Disordered" evidence="1">
    <location>
        <begin position="154"/>
        <end position="174"/>
    </location>
</feature>
<dbReference type="PANTHER" id="PTHR13078:SF56">
    <property type="entry name" value="PEROXISOMAL MULTIFUNCTIONAL ENZYME TYPE 2"/>
    <property type="match status" value="1"/>
</dbReference>
<evidence type="ECO:0000259" key="2">
    <source>
        <dbReference type="Pfam" id="PF01575"/>
    </source>
</evidence>
<dbReference type="GO" id="GO:0004300">
    <property type="term" value="F:enoyl-CoA hydratase activity"/>
    <property type="evidence" value="ECO:0007669"/>
    <property type="project" value="TreeGrafter"/>
</dbReference>
<gene>
    <name evidence="4" type="ORF">FOZ76_16830</name>
</gene>
<evidence type="ECO:0000313" key="4">
    <source>
        <dbReference type="EMBL" id="TSH93049.1"/>
    </source>
</evidence>
<dbReference type="InterPro" id="IPR002539">
    <property type="entry name" value="MaoC-like_dom"/>
</dbReference>